<sequence>MTIKPAELVLLSFYVLFLVVALSLTFLACWRIGTYSYSPELGENYACAFTESPRRRDHGNPNTDTYLSFVARNRARFLEDMAQEQLASAIERSLTVNAENFSDRTQSTLSTDPIPYEDPLKSSKISIHYSMWPASSPKKVSIQPYKEQIEHRSLSFAMSHLSSTGTGSSLQSSKTFAGSGMDLSSFRPRDWSEAHVKKT</sequence>
<reference evidence="1" key="1">
    <citation type="submission" date="2017-12" db="EMBL/GenBank/DDBJ databases">
        <title>Gene loss provides genomic basis for host adaptation in cereal stripe rust fungi.</title>
        <authorList>
            <person name="Xia C."/>
        </authorList>
    </citation>
    <scope>NUCLEOTIDE SEQUENCE [LARGE SCALE GENOMIC DNA]</scope>
    <source>
        <strain evidence="1">93-210</strain>
    </source>
</reference>
<accession>A0A2S4VW62</accession>
<evidence type="ECO:0000313" key="2">
    <source>
        <dbReference type="Proteomes" id="UP000239156"/>
    </source>
</evidence>
<dbReference type="AlphaFoldDB" id="A0A2S4VW62"/>
<evidence type="ECO:0000313" key="1">
    <source>
        <dbReference type="EMBL" id="POW13775.1"/>
    </source>
</evidence>
<dbReference type="OrthoDB" id="2498674at2759"/>
<name>A0A2S4VW62_9BASI</name>
<organism evidence="1 2">
    <name type="scientific">Puccinia striiformis</name>
    <dbReference type="NCBI Taxonomy" id="27350"/>
    <lineage>
        <taxon>Eukaryota</taxon>
        <taxon>Fungi</taxon>
        <taxon>Dikarya</taxon>
        <taxon>Basidiomycota</taxon>
        <taxon>Pucciniomycotina</taxon>
        <taxon>Pucciniomycetes</taxon>
        <taxon>Pucciniales</taxon>
        <taxon>Pucciniaceae</taxon>
        <taxon>Puccinia</taxon>
    </lineage>
</organism>
<proteinExistence type="predicted"/>
<protein>
    <submittedName>
        <fullName evidence="1">Uncharacterized protein</fullName>
    </submittedName>
</protein>
<dbReference type="Proteomes" id="UP000239156">
    <property type="component" value="Unassembled WGS sequence"/>
</dbReference>
<comment type="caution">
    <text evidence="1">The sequence shown here is derived from an EMBL/GenBank/DDBJ whole genome shotgun (WGS) entry which is preliminary data.</text>
</comment>
<dbReference type="EMBL" id="PKSL01000022">
    <property type="protein sequence ID" value="POW13775.1"/>
    <property type="molecule type" value="Genomic_DNA"/>
</dbReference>
<dbReference type="PROSITE" id="PS51257">
    <property type="entry name" value="PROKAR_LIPOPROTEIN"/>
    <property type="match status" value="1"/>
</dbReference>
<dbReference type="VEuPathDB" id="FungiDB:PSHT_06397"/>
<keyword evidence="2" id="KW-1185">Reference proteome</keyword>
<dbReference type="VEuPathDB" id="FungiDB:PSTT_03393"/>
<gene>
    <name evidence="1" type="ORF">PSTT_03393</name>
</gene>